<name>A0A9N8Z791_9GLOM</name>
<sequence length="106" mass="11920">MCNSFRHHQNGFKFSNEQEETIEEMAHQFLQNELSIRDIKVEAYALALLALNANAESVKEELDSYNTSTLSNLQALSDIMIILCIRSAELISLRITNAGVIGYAKN</sequence>
<gene>
    <name evidence="1" type="ORF">CPELLU_LOCUS1397</name>
</gene>
<dbReference type="AlphaFoldDB" id="A0A9N8Z791"/>
<reference evidence="1" key="1">
    <citation type="submission" date="2021-06" db="EMBL/GenBank/DDBJ databases">
        <authorList>
            <person name="Kallberg Y."/>
            <person name="Tangrot J."/>
            <person name="Rosling A."/>
        </authorList>
    </citation>
    <scope>NUCLEOTIDE SEQUENCE</scope>
    <source>
        <strain evidence="1">FL966</strain>
    </source>
</reference>
<organism evidence="1 2">
    <name type="scientific">Cetraspora pellucida</name>
    <dbReference type="NCBI Taxonomy" id="1433469"/>
    <lineage>
        <taxon>Eukaryota</taxon>
        <taxon>Fungi</taxon>
        <taxon>Fungi incertae sedis</taxon>
        <taxon>Mucoromycota</taxon>
        <taxon>Glomeromycotina</taxon>
        <taxon>Glomeromycetes</taxon>
        <taxon>Diversisporales</taxon>
        <taxon>Gigasporaceae</taxon>
        <taxon>Cetraspora</taxon>
    </lineage>
</organism>
<dbReference type="Proteomes" id="UP000789759">
    <property type="component" value="Unassembled WGS sequence"/>
</dbReference>
<comment type="caution">
    <text evidence="1">The sequence shown here is derived from an EMBL/GenBank/DDBJ whole genome shotgun (WGS) entry which is preliminary data.</text>
</comment>
<evidence type="ECO:0000313" key="1">
    <source>
        <dbReference type="EMBL" id="CAG8478232.1"/>
    </source>
</evidence>
<protein>
    <submittedName>
        <fullName evidence="1">1293_t:CDS:1</fullName>
    </submittedName>
</protein>
<dbReference type="OrthoDB" id="10538125at2759"/>
<proteinExistence type="predicted"/>
<dbReference type="EMBL" id="CAJVQA010000508">
    <property type="protein sequence ID" value="CAG8478232.1"/>
    <property type="molecule type" value="Genomic_DNA"/>
</dbReference>
<evidence type="ECO:0000313" key="2">
    <source>
        <dbReference type="Proteomes" id="UP000789759"/>
    </source>
</evidence>
<accession>A0A9N8Z791</accession>
<keyword evidence="2" id="KW-1185">Reference proteome</keyword>